<reference evidence="3 4" key="1">
    <citation type="journal article" date="2015" name="Genome Announc.">
        <title>Draft Genome Sequences of Marine Isolates of Thalassomonas viridans and Thalassomonas actiniarum.</title>
        <authorList>
            <person name="Olonade I."/>
            <person name="van Zyl L.J."/>
            <person name="Trindade M."/>
        </authorList>
    </citation>
    <scope>NUCLEOTIDE SEQUENCE [LARGE SCALE GENOMIC DNA]</scope>
    <source>
        <strain evidence="3 4">A5K-106</strain>
    </source>
</reference>
<dbReference type="KEGG" id="tact:SG35_031800"/>
<keyword evidence="2" id="KW-1133">Transmembrane helix</keyword>
<feature type="transmembrane region" description="Helical" evidence="2">
    <location>
        <begin position="112"/>
        <end position="130"/>
    </location>
</feature>
<keyword evidence="2" id="KW-0472">Membrane</keyword>
<proteinExistence type="predicted"/>
<evidence type="ECO:0000256" key="2">
    <source>
        <dbReference type="SAM" id="Phobius"/>
    </source>
</evidence>
<accession>A0AAE9YW24</accession>
<evidence type="ECO:0000313" key="4">
    <source>
        <dbReference type="Proteomes" id="UP000032568"/>
    </source>
</evidence>
<sequence length="561" mass="63161">MNIQNRLNDYHQTDEAYQPVGEDNSQQDTKQEELSYSPVIDKMTKRITFLFAAEYIADADFPNKDTLPTTKPCPFTNFGHQPLFDFELFLTIIWTTISEIKNTVKTSHQKSIKIDLAILATAAIIAIATAHQFDNYAVGIPALIIAAFIGFIIKAFCFEDCNKAVAAIRADAIDGLLYGSWHKEPNMEVKKKVLEKSKYQGDGKLSAHELPVLIIEEDNHPFPGYGRLQAEVSYACPPKEKATSQLSELDEITEKIFNTIRQSVSNMGISNISFGEILAVHGNSLSIDSPLLDKNKTPHLRLGKNDIQAILKDTDNCGSARVYKAVQVFFPDCMTLATFFVRTFMAGNVASSSVTVTTLGPPIVGTDYFKKRLLRYQYEKNEKWGNAEQEQSYDKNEDADIEGFFSLLRWVRLFSKDYDLFQKNIDAKKIRDLALKDLSDMTDTEREAYEDELNKIIKENVNWPGAYIHSQNLREDSSFTFTTDFFGRGESIATIKAIYNQISKAIIDGMDDIGFDISDYQDSEGHYTINAEKIDQLIVGEKIAVTGEKQKSSTDPDKAGE</sequence>
<dbReference type="AlphaFoldDB" id="A0AAE9YW24"/>
<reference evidence="3 4" key="2">
    <citation type="journal article" date="2022" name="Mar. Drugs">
        <title>Bioassay-Guided Fractionation Leads to the Detection of Cholic Acid Generated by the Rare Thalassomonas sp.</title>
        <authorList>
            <person name="Pheiffer F."/>
            <person name="Schneider Y.K."/>
            <person name="Hansen E.H."/>
            <person name="Andersen J.H."/>
            <person name="Isaksson J."/>
            <person name="Busche T."/>
            <person name="R C."/>
            <person name="Kalinowski J."/>
            <person name="Zyl L.V."/>
            <person name="Trindade M."/>
        </authorList>
    </citation>
    <scope>NUCLEOTIDE SEQUENCE [LARGE SCALE GENOMIC DNA]</scope>
    <source>
        <strain evidence="3 4">A5K-106</strain>
    </source>
</reference>
<organism evidence="3 4">
    <name type="scientific">Thalassomonas actiniarum</name>
    <dbReference type="NCBI Taxonomy" id="485447"/>
    <lineage>
        <taxon>Bacteria</taxon>
        <taxon>Pseudomonadati</taxon>
        <taxon>Pseudomonadota</taxon>
        <taxon>Gammaproteobacteria</taxon>
        <taxon>Alteromonadales</taxon>
        <taxon>Colwelliaceae</taxon>
        <taxon>Thalassomonas</taxon>
    </lineage>
</organism>
<dbReference type="RefSeq" id="WP_044831170.1">
    <property type="nucleotide sequence ID" value="NZ_CP059736.1"/>
</dbReference>
<keyword evidence="4" id="KW-1185">Reference proteome</keyword>
<feature type="region of interest" description="Disordered" evidence="1">
    <location>
        <begin position="1"/>
        <end position="33"/>
    </location>
</feature>
<dbReference type="Proteomes" id="UP000032568">
    <property type="component" value="Chromosome pTact"/>
</dbReference>
<name>A0AAE9YW24_9GAMM</name>
<evidence type="ECO:0000256" key="1">
    <source>
        <dbReference type="SAM" id="MobiDB-lite"/>
    </source>
</evidence>
<evidence type="ECO:0000313" key="3">
    <source>
        <dbReference type="EMBL" id="WDE02336.1"/>
    </source>
</evidence>
<protein>
    <submittedName>
        <fullName evidence="3">Uncharacterized protein</fullName>
    </submittedName>
</protein>
<keyword evidence="2" id="KW-0812">Transmembrane</keyword>
<gene>
    <name evidence="3" type="ORF">SG35_031800</name>
</gene>
<dbReference type="EMBL" id="CP059736">
    <property type="protein sequence ID" value="WDE02336.1"/>
    <property type="molecule type" value="Genomic_DNA"/>
</dbReference>
<feature type="transmembrane region" description="Helical" evidence="2">
    <location>
        <begin position="136"/>
        <end position="157"/>
    </location>
</feature>